<dbReference type="FunFam" id="3.40.47.10:FF:000019">
    <property type="entry name" value="Polyketide synthase type I"/>
    <property type="match status" value="1"/>
</dbReference>
<dbReference type="KEGG" id="act:ACLA_063030"/>
<dbReference type="InterPro" id="IPR029063">
    <property type="entry name" value="SAM-dependent_MTases_sf"/>
</dbReference>
<dbReference type="Gene3D" id="3.90.180.10">
    <property type="entry name" value="Medium-chain alcohol dehydrogenases, catalytic domain"/>
    <property type="match status" value="1"/>
</dbReference>
<dbReference type="GO" id="GO:0006633">
    <property type="term" value="P:fatty acid biosynthetic process"/>
    <property type="evidence" value="ECO:0007669"/>
    <property type="project" value="TreeGrafter"/>
</dbReference>
<dbReference type="SUPFAM" id="SSF51735">
    <property type="entry name" value="NAD(P)-binding Rossmann-fold domains"/>
    <property type="match status" value="2"/>
</dbReference>
<dbReference type="Pfam" id="PF16197">
    <property type="entry name" value="KAsynt_C_assoc"/>
    <property type="match status" value="1"/>
</dbReference>
<dbReference type="SUPFAM" id="SSF47336">
    <property type="entry name" value="ACP-like"/>
    <property type="match status" value="1"/>
</dbReference>
<keyword evidence="1" id="KW-0596">Phosphopantetheine</keyword>
<dbReference type="InterPro" id="IPR036736">
    <property type="entry name" value="ACP-like_sf"/>
</dbReference>
<dbReference type="PANTHER" id="PTHR43775:SF29">
    <property type="entry name" value="ASPERFURANONE POLYKETIDE SYNTHASE AFOG-RELATED"/>
    <property type="match status" value="1"/>
</dbReference>
<dbReference type="OrthoDB" id="329835at2759"/>
<feature type="active site" description="Proton acceptor; for dehydratase activity" evidence="5">
    <location>
        <position position="1027"/>
    </location>
</feature>
<dbReference type="PROSITE" id="PS52004">
    <property type="entry name" value="KS3_2"/>
    <property type="match status" value="1"/>
</dbReference>
<dbReference type="PROSITE" id="PS52019">
    <property type="entry name" value="PKS_MFAS_DH"/>
    <property type="match status" value="1"/>
</dbReference>
<dbReference type="SUPFAM" id="SSF50129">
    <property type="entry name" value="GroES-like"/>
    <property type="match status" value="1"/>
</dbReference>
<feature type="region of interest" description="C-terminal hotdog fold" evidence="5">
    <location>
        <begin position="1148"/>
        <end position="1297"/>
    </location>
</feature>
<dbReference type="GO" id="GO:0016491">
    <property type="term" value="F:oxidoreductase activity"/>
    <property type="evidence" value="ECO:0007669"/>
    <property type="project" value="InterPro"/>
</dbReference>
<dbReference type="EMBL" id="DS027050">
    <property type="protein sequence ID" value="EAW12336.1"/>
    <property type="molecule type" value="Genomic_DNA"/>
</dbReference>
<dbReference type="RefSeq" id="XP_001273762.1">
    <property type="nucleotide sequence ID" value="XM_001273761.1"/>
</dbReference>
<feature type="active site" description="Proton donor; for dehydratase activity" evidence="5">
    <location>
        <position position="1213"/>
    </location>
</feature>
<dbReference type="InterPro" id="IPR016039">
    <property type="entry name" value="Thiolase-like"/>
</dbReference>
<dbReference type="InterPro" id="IPR001227">
    <property type="entry name" value="Ac_transferase_dom_sf"/>
</dbReference>
<dbReference type="InterPro" id="IPR032821">
    <property type="entry name" value="PKS_assoc"/>
</dbReference>
<evidence type="ECO:0000313" key="11">
    <source>
        <dbReference type="Proteomes" id="UP000006701"/>
    </source>
</evidence>
<dbReference type="SUPFAM" id="SSF55048">
    <property type="entry name" value="Probable ACP-binding domain of malonyl-CoA ACP transacylase"/>
    <property type="match status" value="1"/>
</dbReference>
<evidence type="ECO:0000256" key="3">
    <source>
        <dbReference type="ARBA" id="ARBA00022679"/>
    </source>
</evidence>
<protein>
    <submittedName>
        <fullName evidence="10">Polyketide synthase, putative</fullName>
    </submittedName>
</protein>
<dbReference type="InterPro" id="IPR049900">
    <property type="entry name" value="PKS_mFAS_DH"/>
</dbReference>
<evidence type="ECO:0000259" key="7">
    <source>
        <dbReference type="PROSITE" id="PS50075"/>
    </source>
</evidence>
<dbReference type="InterPro" id="IPR056501">
    <property type="entry name" value="NAD-bd_HRPKS_sdrA"/>
</dbReference>
<dbReference type="InterPro" id="IPR016036">
    <property type="entry name" value="Malonyl_transacylase_ACP-bd"/>
</dbReference>
<accession>A1CCS9</accession>
<dbReference type="GO" id="GO:0031177">
    <property type="term" value="F:phosphopantetheine binding"/>
    <property type="evidence" value="ECO:0007669"/>
    <property type="project" value="InterPro"/>
</dbReference>
<dbReference type="InterPro" id="IPR057326">
    <property type="entry name" value="KR_dom"/>
</dbReference>
<dbReference type="SMART" id="SM00823">
    <property type="entry name" value="PKS_PP"/>
    <property type="match status" value="1"/>
</dbReference>
<dbReference type="PANTHER" id="PTHR43775">
    <property type="entry name" value="FATTY ACID SYNTHASE"/>
    <property type="match status" value="1"/>
</dbReference>
<dbReference type="InterPro" id="IPR014030">
    <property type="entry name" value="Ketoacyl_synth_N"/>
</dbReference>
<dbReference type="STRING" id="344612.A1CCS9"/>
<dbReference type="SMART" id="SM00822">
    <property type="entry name" value="PKS_KR"/>
    <property type="match status" value="1"/>
</dbReference>
<feature type="region of interest" description="N-terminal hotdog fold" evidence="5">
    <location>
        <begin position="995"/>
        <end position="1131"/>
    </location>
</feature>
<dbReference type="CDD" id="cd05195">
    <property type="entry name" value="enoyl_red"/>
    <property type="match status" value="1"/>
</dbReference>
<evidence type="ECO:0000313" key="10">
    <source>
        <dbReference type="EMBL" id="EAW12336.1"/>
    </source>
</evidence>
<dbReference type="CDD" id="cd00833">
    <property type="entry name" value="PKS"/>
    <property type="match status" value="1"/>
</dbReference>
<dbReference type="InterPro" id="IPR049551">
    <property type="entry name" value="PKS_DH_C"/>
</dbReference>
<dbReference type="InterPro" id="IPR050091">
    <property type="entry name" value="PKS_NRPS_Biosynth_Enz"/>
</dbReference>
<dbReference type="Gene3D" id="3.40.366.10">
    <property type="entry name" value="Malonyl-Coenzyme A Acyl Carrier Protein, domain 2"/>
    <property type="match status" value="1"/>
</dbReference>
<evidence type="ECO:0000259" key="9">
    <source>
        <dbReference type="PROSITE" id="PS52019"/>
    </source>
</evidence>
<dbReference type="SUPFAM" id="SSF52151">
    <property type="entry name" value="FabD/lysophospholipase-like"/>
    <property type="match status" value="1"/>
</dbReference>
<proteinExistence type="predicted"/>
<dbReference type="eggNOG" id="KOG1202">
    <property type="taxonomic scope" value="Eukaryota"/>
</dbReference>
<dbReference type="SUPFAM" id="SSF53335">
    <property type="entry name" value="S-adenosyl-L-methionine-dependent methyltransferases"/>
    <property type="match status" value="1"/>
</dbReference>
<dbReference type="GO" id="GO:0044550">
    <property type="term" value="P:secondary metabolite biosynthetic process"/>
    <property type="evidence" value="ECO:0007669"/>
    <property type="project" value="TreeGrafter"/>
</dbReference>
<dbReference type="InterPro" id="IPR020807">
    <property type="entry name" value="PKS_DH"/>
</dbReference>
<dbReference type="Pfam" id="PF23297">
    <property type="entry name" value="ACP_SdgA_C"/>
    <property type="match status" value="1"/>
</dbReference>
<dbReference type="SMART" id="SM00827">
    <property type="entry name" value="PKS_AT"/>
    <property type="match status" value="1"/>
</dbReference>
<dbReference type="InterPro" id="IPR020843">
    <property type="entry name" value="ER"/>
</dbReference>
<organism evidence="10 11">
    <name type="scientific">Aspergillus clavatus (strain ATCC 1007 / CBS 513.65 / DSM 816 / NCTC 3887 / NRRL 1 / QM 1276 / 107)</name>
    <dbReference type="NCBI Taxonomy" id="344612"/>
    <lineage>
        <taxon>Eukaryota</taxon>
        <taxon>Fungi</taxon>
        <taxon>Dikarya</taxon>
        <taxon>Ascomycota</taxon>
        <taxon>Pezizomycotina</taxon>
        <taxon>Eurotiomycetes</taxon>
        <taxon>Eurotiomycetidae</taxon>
        <taxon>Eurotiales</taxon>
        <taxon>Aspergillaceae</taxon>
        <taxon>Aspergillus</taxon>
        <taxon>Aspergillus subgen. Fumigati</taxon>
    </lineage>
</organism>
<reference evidence="10 11" key="1">
    <citation type="journal article" date="2008" name="PLoS Genet.">
        <title>Genomic islands in the pathogenic filamentous fungus Aspergillus fumigatus.</title>
        <authorList>
            <person name="Fedorova N.D."/>
            <person name="Khaldi N."/>
            <person name="Joardar V.S."/>
            <person name="Maiti R."/>
            <person name="Amedeo P."/>
            <person name="Anderson M.J."/>
            <person name="Crabtree J."/>
            <person name="Silva J.C."/>
            <person name="Badger J.H."/>
            <person name="Albarraq A."/>
            <person name="Angiuoli S."/>
            <person name="Bussey H."/>
            <person name="Bowyer P."/>
            <person name="Cotty P.J."/>
            <person name="Dyer P.S."/>
            <person name="Egan A."/>
            <person name="Galens K."/>
            <person name="Fraser-Liggett C.M."/>
            <person name="Haas B.J."/>
            <person name="Inman J.M."/>
            <person name="Kent R."/>
            <person name="Lemieux S."/>
            <person name="Malavazi I."/>
            <person name="Orvis J."/>
            <person name="Roemer T."/>
            <person name="Ronning C.M."/>
            <person name="Sundaram J.P."/>
            <person name="Sutton G."/>
            <person name="Turner G."/>
            <person name="Venter J.C."/>
            <person name="White O.R."/>
            <person name="Whitty B.R."/>
            <person name="Youngman P."/>
            <person name="Wolfe K.H."/>
            <person name="Goldman G.H."/>
            <person name="Wortman J.R."/>
            <person name="Jiang B."/>
            <person name="Denning D.W."/>
            <person name="Nierman W.C."/>
        </authorList>
    </citation>
    <scope>NUCLEOTIDE SEQUENCE [LARGE SCALE GENOMIC DNA]</scope>
    <source>
        <strain evidence="11">ATCC 1007 / CBS 513.65 / DSM 816 / NCTC 3887 / NRRL 1</strain>
    </source>
</reference>
<feature type="region of interest" description="Disordered" evidence="6">
    <location>
        <begin position="1"/>
        <end position="24"/>
    </location>
</feature>
<dbReference type="GeneID" id="4706058"/>
<dbReference type="InterPro" id="IPR011032">
    <property type="entry name" value="GroES-like_sf"/>
</dbReference>
<dbReference type="SMART" id="SM00829">
    <property type="entry name" value="PKS_ER"/>
    <property type="match status" value="1"/>
</dbReference>
<dbReference type="InterPro" id="IPR016035">
    <property type="entry name" value="Acyl_Trfase/lysoPLipase"/>
</dbReference>
<dbReference type="Pfam" id="PF21089">
    <property type="entry name" value="PKS_DH_N"/>
    <property type="match status" value="1"/>
</dbReference>
<dbReference type="InterPro" id="IPR020806">
    <property type="entry name" value="PKS_PP-bd"/>
</dbReference>
<dbReference type="Pfam" id="PF08659">
    <property type="entry name" value="KR"/>
    <property type="match status" value="1"/>
</dbReference>
<dbReference type="Gene3D" id="3.40.50.150">
    <property type="entry name" value="Vaccinia Virus protein VP39"/>
    <property type="match status" value="1"/>
</dbReference>
<dbReference type="VEuPathDB" id="FungiDB:ACLA_063030"/>
<dbReference type="InterPro" id="IPR013968">
    <property type="entry name" value="PKS_KR"/>
</dbReference>
<evidence type="ECO:0000256" key="1">
    <source>
        <dbReference type="ARBA" id="ARBA00022450"/>
    </source>
</evidence>
<dbReference type="SMART" id="SM00825">
    <property type="entry name" value="PKS_KS"/>
    <property type="match status" value="1"/>
</dbReference>
<evidence type="ECO:0000256" key="4">
    <source>
        <dbReference type="ARBA" id="ARBA00023268"/>
    </source>
</evidence>
<dbReference type="HOGENOM" id="CLU_000022_31_0_1"/>
<evidence type="ECO:0000256" key="5">
    <source>
        <dbReference type="PROSITE-ProRule" id="PRU01363"/>
    </source>
</evidence>
<dbReference type="Proteomes" id="UP000006701">
    <property type="component" value="Unassembled WGS sequence"/>
</dbReference>
<dbReference type="GO" id="GO:0004312">
    <property type="term" value="F:fatty acid synthase activity"/>
    <property type="evidence" value="ECO:0007669"/>
    <property type="project" value="TreeGrafter"/>
</dbReference>
<keyword evidence="3" id="KW-0808">Transferase</keyword>
<name>A1CCS9_ASPCL</name>
<dbReference type="Pfam" id="PF00109">
    <property type="entry name" value="ketoacyl-synt"/>
    <property type="match status" value="1"/>
</dbReference>
<keyword evidence="2" id="KW-0597">Phosphoprotein</keyword>
<dbReference type="InterPro" id="IPR014031">
    <property type="entry name" value="Ketoacyl_synth_C"/>
</dbReference>
<keyword evidence="11" id="KW-1185">Reference proteome</keyword>
<dbReference type="InterPro" id="IPR042104">
    <property type="entry name" value="PKS_dehydratase_sf"/>
</dbReference>
<gene>
    <name evidence="10" type="ORF">ACLA_063030</name>
</gene>
<dbReference type="SUPFAM" id="SSF53901">
    <property type="entry name" value="Thiolase-like"/>
    <property type="match status" value="1"/>
</dbReference>
<dbReference type="InterPro" id="IPR009081">
    <property type="entry name" value="PP-bd_ACP"/>
</dbReference>
<dbReference type="Pfam" id="PF00698">
    <property type="entry name" value="Acyl_transf_1"/>
    <property type="match status" value="1"/>
</dbReference>
<dbReference type="Pfam" id="PF02801">
    <property type="entry name" value="Ketoacyl-synt_C"/>
    <property type="match status" value="1"/>
</dbReference>
<feature type="domain" description="Carrier" evidence="7">
    <location>
        <begin position="2475"/>
        <end position="2549"/>
    </location>
</feature>
<sequence>MTANSFEGPTNPVPLPPSTPNTDMEDDIPNVVGDVSMPIAIIGMGFRGPADATDVERLWRMIVEGREAWSPIPESRWNSGAFYHPDHARHGTVNVQGGHFLAEDVSLFDAPFFNMTSDEAAAMDPQQRLLLEVTYEGLENAGLPLSKIMGSQTSCFVGSFNADYTDLLLRDPDAIPMYQCTNAGQSRAMMSNRVSYFFDLKGPSVTVDTACSGSLVALHLACQTLRTGDAQMAIAAGVNVILSHEFMSTMTMMKFLSPDGRCHTFDEKANGYARGEGIGCLILKPLKDAIRDKDTIRAVIRGSGSNQDGRTPGITLPNGASQEALIRHVYAMAGLEPHETDFVETHGTGTQAGDPIETGALTKVFCPKRSPEQPLRVGSIKTNVGHLEGTSGVAGVIKAVLMLENRTFLHNRNFSSLNPRILLDEWKLKIQLHPEAWESTRPRRVSVNSFGYGGSNAHVIVEDAEGYLLLHGLQALVGKQPTLYVEKPAESKSNGTCAHPTQPIRTRLFILSAFDEYSLTKQLENLESYLLARCKIADDRYLNNLAYTLNRRRTTLMCRAAIIGDDAMSISEALKANLKIRKATKKPVVGFVFTGQGAQWCGMGRELLRAYPVFRQSMERIDAHITQIGSSFSVIDEILENQDASRLNQPLHSQTICTALQIALVDLLGSWDIHPESVTGHSSGEIAAAYAIGALGLEDAMSAAYYRGIAASRLSQNEEVRGAMLAVGMPSDSIQPFLDSLKTGKAVVACINSPTSVTVSGDVTAIGELEGVLREREIFHRRLMVNVAYHSHHMELVGGEYLGLISNITPQAGDQVQQSRNRVVSFFSSVTGGEVQASDLGSQYWTRNLLGQVKFVESVRALCYGTNNTTRRTKRVGGMRKVGVDVLLEVGPHAALSGPIRQILKEDSKLDAAGVQCISILTRKSNSVTTALEAAGTLACLGYQVNFEAINDPLQNIGDPQVLIDLPCYVWNHNRSYWAEARMSKAYRQRKNPRTDLLGVIDRMSCPFEPRWRNHLRVSELPWLRDHKIQSNIVYPAAGYISMAIEAVNQHISDPEPHLNISGFVLQDVSIQAALVIHEGSSIEVMISLKACQSAMSSADQLFGFRVYSVSGENRWTEHCHGLIGAHTTSVYPDFEVPPPQPSKTTDFSIIDMPDFYERLATIGLEYGPCFTNLTHAHCVDNICLAEVIIPDTAAVMPMSFQYPFVVHPCVLDSIFHSIFVHMKNDDDPAIPIHIDELFVSRGVEREPGAKMHVNTEIERRTRDGILASITVSGRDDSLAIRVKGLQCKSLANGSLKNTGKSMDRIGYMVTWKPDPDLLSNNELFSFLKEINARPENNCSDRSLLESCASYFVHKAVEYLDKSGELQAHRRRQLDFMLSRAEKNQLDMQFDTINPNLDYVSASGAEGRLLCALGEILPATMRDQDPAPSPIDPSIWSAYWDAVRSDPVYDKVARYLELISHKNPMISILEVEGTIGEASLSFIERMMGIAGQAPGCSEYTLTHPNLSIPETHSQRLSDMSQWLSLKRLDVEQTLETQGFDKYQYDVVLVPYGLYMARSKRQALRNLRDLLKPQGQLIIVDPVSQSDGLVNSLIFAGFSACWSGDQFGTSQDDWKKAILEAGFSDLKDFSNSSEGPLLMVTHPLQVHPRSKPDILIISEEDENGVDVLALQKHLSSISSTIEITNFAHAEPEERLCVLLSGLTSPLMTNLDKRGLEILQQILLRATGVLWVTRGSTMNAMDPNGAITTGFARTARSESGIERIVTLDLDGQNPLSSDRAADIIYTIVHECIIGGNDRVDMEYAERDGVLLIPRVVENKTFNESFASSRESKTISYENFHQTSKPIKAMIPETADADSFCFEEDSSIAHLPTDYVRIQVHATCVDKQNAQALKGLGISSTEASGCGISGVVEKVGQSVHGFLPGDRVACFGFETVASYHQDAASAFQKLPSNMSVESAAALPVSYCTALYATQYLARAGSAARILIYGAARANRQAFAELCQHIGANAFFLVRSEAEKNFIISEDIIDCDQIVDIRDLTYVPSCGRAAKGKDFDVIISCVSPDNGTLRLLWKSIATSGTFIQLCNHGDSEKRTWTIPRVSSDVTFATFDIHQLWRDKPVLLHKIWSEAMRLFNEGRIPVPKASAVHRVSDMMEALTKLESDEDMDLITLTAQPGDVVKVVTPKLQGKLFQPDVSYMLVGGLGGIGRATALWMSDNGARTLIFVNRSGLTTVASQGTAKELEENGTRVIVHACDISDSTQVENMLNELAHNAPPIRGVIQAAMVLRDIHIEKMTIEDYHAALQPKHAGTWNLHRYLPSELDWFIMLSSISGIIGNATQAAYAAGSTFLDAFAAYRNALGQPAVSLDLGAITDAGYLADNRELASKMAQQGFHGTDTATLMSIIETAIRTPFAAGASPQVITGLGHWKAGQSLSNFDAPLFAHFRRQFQERGGGEHAEELSGKLRESLREIKSLEEASGIIYTALSERIASHLSMLVESISPSNAITEYGIDSHMAVELRNWVAKNMESTVPILDILASSTLLDLAGKIASKSNLVNLEE</sequence>
<dbReference type="Gene3D" id="3.40.47.10">
    <property type="match status" value="1"/>
</dbReference>
<dbReference type="InterPro" id="IPR014043">
    <property type="entry name" value="Acyl_transferase_dom"/>
</dbReference>
<dbReference type="OMA" id="EYGIDSH"/>
<evidence type="ECO:0000256" key="6">
    <source>
        <dbReference type="SAM" id="MobiDB-lite"/>
    </source>
</evidence>
<dbReference type="InterPro" id="IPR049552">
    <property type="entry name" value="PKS_DH_N"/>
</dbReference>
<dbReference type="Pfam" id="PF14765">
    <property type="entry name" value="PS-DH"/>
    <property type="match status" value="1"/>
</dbReference>
<dbReference type="Pfam" id="PF23114">
    <property type="entry name" value="NAD-bd_HRPKS_sdrA"/>
    <property type="match status" value="1"/>
</dbReference>
<feature type="domain" description="PKS/mFAS DH" evidence="9">
    <location>
        <begin position="995"/>
        <end position="1297"/>
    </location>
</feature>
<dbReference type="PROSITE" id="PS50075">
    <property type="entry name" value="CARRIER"/>
    <property type="match status" value="1"/>
</dbReference>
<dbReference type="InterPro" id="IPR020841">
    <property type="entry name" value="PKS_Beta-ketoAc_synthase_dom"/>
</dbReference>
<dbReference type="Gene3D" id="1.10.1200.10">
    <property type="entry name" value="ACP-like"/>
    <property type="match status" value="1"/>
</dbReference>
<dbReference type="SMART" id="SM00826">
    <property type="entry name" value="PKS_DH"/>
    <property type="match status" value="1"/>
</dbReference>
<dbReference type="InterPro" id="IPR036291">
    <property type="entry name" value="NAD(P)-bd_dom_sf"/>
</dbReference>
<keyword evidence="4" id="KW-0511">Multifunctional enzyme</keyword>
<dbReference type="Gene3D" id="3.30.70.3290">
    <property type="match status" value="1"/>
</dbReference>
<evidence type="ECO:0000259" key="8">
    <source>
        <dbReference type="PROSITE" id="PS52004"/>
    </source>
</evidence>
<evidence type="ECO:0000256" key="2">
    <source>
        <dbReference type="ARBA" id="ARBA00022553"/>
    </source>
</evidence>
<dbReference type="Gene3D" id="3.40.50.720">
    <property type="entry name" value="NAD(P)-binding Rossmann-like Domain"/>
    <property type="match status" value="2"/>
</dbReference>
<dbReference type="Gene3D" id="3.10.129.110">
    <property type="entry name" value="Polyketide synthase dehydratase"/>
    <property type="match status" value="1"/>
</dbReference>
<feature type="domain" description="Ketosynthase family 3 (KS3)" evidence="8">
    <location>
        <begin position="36"/>
        <end position="463"/>
    </location>
</feature>